<feature type="region of interest" description="Disordered" evidence="1">
    <location>
        <begin position="359"/>
        <end position="381"/>
    </location>
</feature>
<dbReference type="EMBL" id="JAWWNJ010000010">
    <property type="protein sequence ID" value="KAK7046514.1"/>
    <property type="molecule type" value="Genomic_DNA"/>
</dbReference>
<evidence type="ECO:0000313" key="3">
    <source>
        <dbReference type="Proteomes" id="UP001362999"/>
    </source>
</evidence>
<protein>
    <submittedName>
        <fullName evidence="2">Uncharacterized protein</fullName>
    </submittedName>
</protein>
<comment type="caution">
    <text evidence="2">The sequence shown here is derived from an EMBL/GenBank/DDBJ whole genome shotgun (WGS) entry which is preliminary data.</text>
</comment>
<evidence type="ECO:0000313" key="2">
    <source>
        <dbReference type="EMBL" id="KAK7046514.1"/>
    </source>
</evidence>
<keyword evidence="3" id="KW-1185">Reference proteome</keyword>
<sequence>MSAVPRRGAFAAMTIDPYASLAHVEAPSHLRDELCSQVESQTYVVYISDVSPDLYEHGERGGKPQSRFHRRPHQPPAYRDVTVEFLLHGLPPTSPALSIDSGMSIPIFPALHHPHHREPLQPSHLLPFRNCYLAPFVAARVRVAAGAASPAGHGATYCLSKPEQLRHDTWFETDRRRREEALVHRASIARGADAHVDGEVPPTPTSPGAMSTRPQRGSYMPLYGAQAAARWSDSETMRLSAEEEEEREEKEDVGVNGGLYRNAGGAEGGVRHSGLSVVFSYDFAGVGELRSPVEFFEEGERMGWIAQSLRYQSAISGDDGESSHDTRTVVDSLKAPRLLAKLVAAGKSTVRRLLLPSSADRDTLSEKPQKMPMRGRASAYL</sequence>
<feature type="region of interest" description="Disordered" evidence="1">
    <location>
        <begin position="195"/>
        <end position="214"/>
    </location>
</feature>
<reference evidence="2 3" key="1">
    <citation type="journal article" date="2024" name="J Genomics">
        <title>Draft genome sequencing and assembly of Favolaschia claudopus CIRM-BRFM 2984 isolated from oak limbs.</title>
        <authorList>
            <person name="Navarro D."/>
            <person name="Drula E."/>
            <person name="Chaduli D."/>
            <person name="Cazenave R."/>
            <person name="Ahrendt S."/>
            <person name="Wang J."/>
            <person name="Lipzen A."/>
            <person name="Daum C."/>
            <person name="Barry K."/>
            <person name="Grigoriev I.V."/>
            <person name="Favel A."/>
            <person name="Rosso M.N."/>
            <person name="Martin F."/>
        </authorList>
    </citation>
    <scope>NUCLEOTIDE SEQUENCE [LARGE SCALE GENOMIC DNA]</scope>
    <source>
        <strain evidence="2 3">CIRM-BRFM 2984</strain>
    </source>
</reference>
<feature type="compositionally biased region" description="Basic and acidic residues" evidence="1">
    <location>
        <begin position="359"/>
        <end position="369"/>
    </location>
</feature>
<name>A0AAW0D6I5_9AGAR</name>
<evidence type="ECO:0000256" key="1">
    <source>
        <dbReference type="SAM" id="MobiDB-lite"/>
    </source>
</evidence>
<feature type="region of interest" description="Disordered" evidence="1">
    <location>
        <begin position="55"/>
        <end position="74"/>
    </location>
</feature>
<dbReference type="Proteomes" id="UP001362999">
    <property type="component" value="Unassembled WGS sequence"/>
</dbReference>
<accession>A0AAW0D6I5</accession>
<gene>
    <name evidence="2" type="ORF">R3P38DRAFT_3421430</name>
</gene>
<proteinExistence type="predicted"/>
<dbReference type="AlphaFoldDB" id="A0AAW0D6I5"/>
<organism evidence="2 3">
    <name type="scientific">Favolaschia claudopus</name>
    <dbReference type="NCBI Taxonomy" id="2862362"/>
    <lineage>
        <taxon>Eukaryota</taxon>
        <taxon>Fungi</taxon>
        <taxon>Dikarya</taxon>
        <taxon>Basidiomycota</taxon>
        <taxon>Agaricomycotina</taxon>
        <taxon>Agaricomycetes</taxon>
        <taxon>Agaricomycetidae</taxon>
        <taxon>Agaricales</taxon>
        <taxon>Marasmiineae</taxon>
        <taxon>Mycenaceae</taxon>
        <taxon>Favolaschia</taxon>
    </lineage>
</organism>